<dbReference type="PANTHER" id="PTHR36688:SF1">
    <property type="entry name" value="ENDONUCLEASE_EXONUCLEASE_PHOSPHATASE DOMAIN-CONTAINING PROTEIN"/>
    <property type="match status" value="1"/>
</dbReference>
<gene>
    <name evidence="1" type="ORF">EVAR_39313_1</name>
</gene>
<dbReference type="EMBL" id="BGZK01000432">
    <property type="protein sequence ID" value="GBP43255.1"/>
    <property type="molecule type" value="Genomic_DNA"/>
</dbReference>
<comment type="caution">
    <text evidence="1">The sequence shown here is derived from an EMBL/GenBank/DDBJ whole genome shotgun (WGS) entry which is preliminary data.</text>
</comment>
<evidence type="ECO:0000313" key="2">
    <source>
        <dbReference type="Proteomes" id="UP000299102"/>
    </source>
</evidence>
<proteinExistence type="predicted"/>
<dbReference type="PANTHER" id="PTHR36688">
    <property type="entry name" value="ENDO/EXONUCLEASE/PHOSPHATASE DOMAIN-CONTAINING PROTEIN"/>
    <property type="match status" value="1"/>
</dbReference>
<accession>A0A4C1VZK5</accession>
<keyword evidence="1" id="KW-0695">RNA-directed DNA polymerase</keyword>
<name>A0A4C1VZK5_EUMVA</name>
<dbReference type="STRING" id="151549.A0A4C1VZK5"/>
<organism evidence="1 2">
    <name type="scientific">Eumeta variegata</name>
    <name type="common">Bagworm moth</name>
    <name type="synonym">Eumeta japonica</name>
    <dbReference type="NCBI Taxonomy" id="151549"/>
    <lineage>
        <taxon>Eukaryota</taxon>
        <taxon>Metazoa</taxon>
        <taxon>Ecdysozoa</taxon>
        <taxon>Arthropoda</taxon>
        <taxon>Hexapoda</taxon>
        <taxon>Insecta</taxon>
        <taxon>Pterygota</taxon>
        <taxon>Neoptera</taxon>
        <taxon>Endopterygota</taxon>
        <taxon>Lepidoptera</taxon>
        <taxon>Glossata</taxon>
        <taxon>Ditrysia</taxon>
        <taxon>Tineoidea</taxon>
        <taxon>Psychidae</taxon>
        <taxon>Oiketicinae</taxon>
        <taxon>Eumeta</taxon>
    </lineage>
</organism>
<reference evidence="1 2" key="1">
    <citation type="journal article" date="2019" name="Commun. Biol.">
        <title>The bagworm genome reveals a unique fibroin gene that provides high tensile strength.</title>
        <authorList>
            <person name="Kono N."/>
            <person name="Nakamura H."/>
            <person name="Ohtoshi R."/>
            <person name="Tomita M."/>
            <person name="Numata K."/>
            <person name="Arakawa K."/>
        </authorList>
    </citation>
    <scope>NUCLEOTIDE SEQUENCE [LARGE SCALE GENOMIC DNA]</scope>
</reference>
<dbReference type="InterPro" id="IPR052560">
    <property type="entry name" value="RdDP_mobile_element"/>
</dbReference>
<keyword evidence="1" id="KW-0808">Transferase</keyword>
<dbReference type="Proteomes" id="UP000299102">
    <property type="component" value="Unassembled WGS sequence"/>
</dbReference>
<keyword evidence="1" id="KW-0548">Nucleotidyltransferase</keyword>
<dbReference type="AlphaFoldDB" id="A0A4C1VZK5"/>
<sequence>MVAMNKVFNGIMITGYFPKAWKKGKNITIPKPGKDPRNPCNLCPVTQLSHVTKIFEHALLRRLNPFLSPREEQYGFHTEHDHVAARTGATLPSVRDELRTIHSSHVPGHGEGFRQ</sequence>
<protein>
    <submittedName>
        <fullName evidence="1">Probable RNA-directed DNA polymerase from transposon X-element</fullName>
    </submittedName>
</protein>
<dbReference type="GO" id="GO:0003964">
    <property type="term" value="F:RNA-directed DNA polymerase activity"/>
    <property type="evidence" value="ECO:0007669"/>
    <property type="project" value="UniProtKB-KW"/>
</dbReference>
<keyword evidence="2" id="KW-1185">Reference proteome</keyword>
<dbReference type="OrthoDB" id="415068at2759"/>
<evidence type="ECO:0000313" key="1">
    <source>
        <dbReference type="EMBL" id="GBP43255.1"/>
    </source>
</evidence>